<keyword evidence="2" id="KW-1185">Reference proteome</keyword>
<dbReference type="Proteomes" id="UP000314982">
    <property type="component" value="Unassembled WGS sequence"/>
</dbReference>
<dbReference type="AlphaFoldDB" id="A0A4W5MXV6"/>
<proteinExistence type="predicted"/>
<dbReference type="Gene3D" id="1.25.10.10">
    <property type="entry name" value="Leucine-rich Repeat Variant"/>
    <property type="match status" value="1"/>
</dbReference>
<protein>
    <submittedName>
        <fullName evidence="1">Uncharacterized protein</fullName>
    </submittedName>
</protein>
<reference evidence="1" key="3">
    <citation type="submission" date="2025-09" db="UniProtKB">
        <authorList>
            <consortium name="Ensembl"/>
        </authorList>
    </citation>
    <scope>IDENTIFICATION</scope>
</reference>
<dbReference type="InterPro" id="IPR016024">
    <property type="entry name" value="ARM-type_fold"/>
</dbReference>
<organism evidence="1 2">
    <name type="scientific">Hucho hucho</name>
    <name type="common">huchen</name>
    <dbReference type="NCBI Taxonomy" id="62062"/>
    <lineage>
        <taxon>Eukaryota</taxon>
        <taxon>Metazoa</taxon>
        <taxon>Chordata</taxon>
        <taxon>Craniata</taxon>
        <taxon>Vertebrata</taxon>
        <taxon>Euteleostomi</taxon>
        <taxon>Actinopterygii</taxon>
        <taxon>Neopterygii</taxon>
        <taxon>Teleostei</taxon>
        <taxon>Protacanthopterygii</taxon>
        <taxon>Salmoniformes</taxon>
        <taxon>Salmonidae</taxon>
        <taxon>Salmoninae</taxon>
        <taxon>Hucho</taxon>
    </lineage>
</organism>
<dbReference type="InterPro" id="IPR011989">
    <property type="entry name" value="ARM-like"/>
</dbReference>
<dbReference type="STRING" id="62062.ENSHHUP00000043856"/>
<evidence type="ECO:0000313" key="2">
    <source>
        <dbReference type="Proteomes" id="UP000314982"/>
    </source>
</evidence>
<accession>A0A4W5MXV6</accession>
<name>A0A4W5MXV6_9TELE</name>
<dbReference type="SUPFAM" id="SSF48371">
    <property type="entry name" value="ARM repeat"/>
    <property type="match status" value="1"/>
</dbReference>
<dbReference type="Ensembl" id="ENSHHUT00000045499.1">
    <property type="protein sequence ID" value="ENSHHUP00000043856.1"/>
    <property type="gene ID" value="ENSHHUG00000026901.1"/>
</dbReference>
<dbReference type="GeneTree" id="ENSGT01000000216479"/>
<reference evidence="2" key="1">
    <citation type="submission" date="2018-06" db="EMBL/GenBank/DDBJ databases">
        <title>Genome assembly of Danube salmon.</title>
        <authorList>
            <person name="Macqueen D.J."/>
            <person name="Gundappa M.K."/>
        </authorList>
    </citation>
    <scope>NUCLEOTIDE SEQUENCE [LARGE SCALE GENOMIC DNA]</scope>
</reference>
<evidence type="ECO:0000313" key="1">
    <source>
        <dbReference type="Ensembl" id="ENSHHUP00000043856.1"/>
    </source>
</evidence>
<sequence length="134" mass="14948">MSAELLRLLSPLRQVREQVRECEGLPVLLSLLHGEHLKLLWSVVWVLVQLCEEPDTIAEIRIWGGVQQLFHILNCPPGFDPCLFLDSVPACLTILPALTTSLSATLYLLDSDLVLTLLPVHDHSLAYPFGLLNT</sequence>
<reference evidence="1" key="2">
    <citation type="submission" date="2025-08" db="UniProtKB">
        <authorList>
            <consortium name="Ensembl"/>
        </authorList>
    </citation>
    <scope>IDENTIFICATION</scope>
</reference>